<gene>
    <name evidence="2" type="ORF">P0Y53_16435</name>
</gene>
<evidence type="ECO:0000313" key="2">
    <source>
        <dbReference type="EMBL" id="WEK34076.1"/>
    </source>
</evidence>
<feature type="chain" id="PRO_5042522495" evidence="1">
    <location>
        <begin position="20"/>
        <end position="179"/>
    </location>
</feature>
<keyword evidence="1" id="KW-0732">Signal</keyword>
<protein>
    <submittedName>
        <fullName evidence="2">Uncharacterized protein</fullName>
    </submittedName>
</protein>
<feature type="signal peptide" evidence="1">
    <location>
        <begin position="1"/>
        <end position="19"/>
    </location>
</feature>
<dbReference type="Proteomes" id="UP001220610">
    <property type="component" value="Chromosome"/>
</dbReference>
<dbReference type="AlphaFoldDB" id="A0AAJ5WLF2"/>
<reference evidence="2" key="1">
    <citation type="submission" date="2023-03" db="EMBL/GenBank/DDBJ databases">
        <title>Andean soil-derived lignocellulolytic bacterial consortium as a source of novel taxa and putative plastic-active enzymes.</title>
        <authorList>
            <person name="Diaz-Garcia L."/>
            <person name="Chuvochina M."/>
            <person name="Feuerriegel G."/>
            <person name="Bunk B."/>
            <person name="Sproer C."/>
            <person name="Streit W.R."/>
            <person name="Rodriguez L.M."/>
            <person name="Overmann J."/>
            <person name="Jimenez D.J."/>
        </authorList>
    </citation>
    <scope>NUCLEOTIDE SEQUENCE</scope>
    <source>
        <strain evidence="2">MAG 7</strain>
    </source>
</reference>
<sequence>MTRLLLIIAIVFMAGAAQAQVPPTFGAYANRQSADSTQLKSKWFLTKNIGLSYSFFTGRGISGSVVSAPMSLQLNRQLNNNLVAFAGVSVAPNMLQFHNAFNQPQLIGAKHGFMNQNNFNLSPSAHMGLMYISNDRTFSVSGSIGVMRNNYYYNSPFSPIGSMGGFGSPVYGSGFNHFR</sequence>
<evidence type="ECO:0000256" key="1">
    <source>
        <dbReference type="SAM" id="SignalP"/>
    </source>
</evidence>
<accession>A0AAJ5WLF2</accession>
<evidence type="ECO:0000313" key="3">
    <source>
        <dbReference type="Proteomes" id="UP001220610"/>
    </source>
</evidence>
<name>A0AAJ5WLF2_9BACT</name>
<dbReference type="EMBL" id="CP119311">
    <property type="protein sequence ID" value="WEK34076.1"/>
    <property type="molecule type" value="Genomic_DNA"/>
</dbReference>
<organism evidence="2 3">
    <name type="scientific">Candidatus Pseudobacter hemicellulosilyticus</name>
    <dbReference type="NCBI Taxonomy" id="3121375"/>
    <lineage>
        <taxon>Bacteria</taxon>
        <taxon>Pseudomonadati</taxon>
        <taxon>Bacteroidota</taxon>
        <taxon>Chitinophagia</taxon>
        <taxon>Chitinophagales</taxon>
        <taxon>Chitinophagaceae</taxon>
        <taxon>Pseudobacter</taxon>
    </lineage>
</organism>
<proteinExistence type="predicted"/>